<name>A0A397I387_9GLOM</name>
<evidence type="ECO:0000256" key="1">
    <source>
        <dbReference type="SAM" id="MobiDB-lite"/>
    </source>
</evidence>
<comment type="caution">
    <text evidence="2">The sequence shown here is derived from an EMBL/GenBank/DDBJ whole genome shotgun (WGS) entry which is preliminary data.</text>
</comment>
<evidence type="ECO:0000313" key="2">
    <source>
        <dbReference type="EMBL" id="RHZ70109.1"/>
    </source>
</evidence>
<dbReference type="OrthoDB" id="5370059at2759"/>
<proteinExistence type="predicted"/>
<dbReference type="AlphaFoldDB" id="A0A397I387"/>
<evidence type="ECO:0000313" key="3">
    <source>
        <dbReference type="Proteomes" id="UP000266861"/>
    </source>
</evidence>
<keyword evidence="3" id="KW-1185">Reference proteome</keyword>
<dbReference type="EMBL" id="PQFF01000252">
    <property type="protein sequence ID" value="RHZ70109.1"/>
    <property type="molecule type" value="Genomic_DNA"/>
</dbReference>
<feature type="compositionally biased region" description="Low complexity" evidence="1">
    <location>
        <begin position="87"/>
        <end position="111"/>
    </location>
</feature>
<protein>
    <submittedName>
        <fullName evidence="2">Uncharacterized protein</fullName>
    </submittedName>
</protein>
<organism evidence="2 3">
    <name type="scientific">Diversispora epigaea</name>
    <dbReference type="NCBI Taxonomy" id="1348612"/>
    <lineage>
        <taxon>Eukaryota</taxon>
        <taxon>Fungi</taxon>
        <taxon>Fungi incertae sedis</taxon>
        <taxon>Mucoromycota</taxon>
        <taxon>Glomeromycotina</taxon>
        <taxon>Glomeromycetes</taxon>
        <taxon>Diversisporales</taxon>
        <taxon>Diversisporaceae</taxon>
        <taxon>Diversispora</taxon>
    </lineage>
</organism>
<reference evidence="2 3" key="1">
    <citation type="submission" date="2018-08" db="EMBL/GenBank/DDBJ databases">
        <title>Genome and evolution of the arbuscular mycorrhizal fungus Diversispora epigaea (formerly Glomus versiforme) and its bacterial endosymbionts.</title>
        <authorList>
            <person name="Sun X."/>
            <person name="Fei Z."/>
            <person name="Harrison M."/>
        </authorList>
    </citation>
    <scope>NUCLEOTIDE SEQUENCE [LARGE SCALE GENOMIC DNA]</scope>
    <source>
        <strain evidence="2 3">IT104</strain>
    </source>
</reference>
<accession>A0A397I387</accession>
<gene>
    <name evidence="2" type="ORF">Glove_275g97</name>
</gene>
<sequence length="239" mass="27062">MSFELNESPLEEIPFASYLGLSQKTKTTMAASQKLAKEVPFSCYLGLTQKNITSISAASKKSAKQVPFSSYLGLSQKLALTTPESQNGLNDNNYSNRNNNDDGNNNIVNSENETPISIHSVIIQFSPLISSDNNNISINTEEKSDSSHIYHIIEKLYLKNYHNHLRNNELPNSGLQKEFITVGEVMDKECQITRFWKSVNLPENVLKTSCGWNNTLVLCEDDNNYNKSFIWGRNNWKEK</sequence>
<feature type="region of interest" description="Disordered" evidence="1">
    <location>
        <begin position="82"/>
        <end position="111"/>
    </location>
</feature>
<dbReference type="Proteomes" id="UP000266861">
    <property type="component" value="Unassembled WGS sequence"/>
</dbReference>